<sequence length="151" mass="17401">MGFDKVRCQFSDLYDAVLQLIAEVKTLRKQVDDSQKIRWGHATVNSRKWLYFIDKSEDAEVLGNDEPTHVSGGRLDHEVLNTGGLRDEGKQWERDCRQRERVEMCEKREEGKRKGRGEGMFKGGDRRVGTLVVVVLPHGEWRGTALHHVKN</sequence>
<evidence type="ECO:0000313" key="2">
    <source>
        <dbReference type="Proteomes" id="UP001487740"/>
    </source>
</evidence>
<organism evidence="1 2">
    <name type="scientific">Scylla paramamosain</name>
    <name type="common">Mud crab</name>
    <dbReference type="NCBI Taxonomy" id="85552"/>
    <lineage>
        <taxon>Eukaryota</taxon>
        <taxon>Metazoa</taxon>
        <taxon>Ecdysozoa</taxon>
        <taxon>Arthropoda</taxon>
        <taxon>Crustacea</taxon>
        <taxon>Multicrustacea</taxon>
        <taxon>Malacostraca</taxon>
        <taxon>Eumalacostraca</taxon>
        <taxon>Eucarida</taxon>
        <taxon>Decapoda</taxon>
        <taxon>Pleocyemata</taxon>
        <taxon>Brachyura</taxon>
        <taxon>Eubrachyura</taxon>
        <taxon>Portunoidea</taxon>
        <taxon>Portunidae</taxon>
        <taxon>Portuninae</taxon>
        <taxon>Scylla</taxon>
    </lineage>
</organism>
<gene>
    <name evidence="1" type="ORF">O3P69_008735</name>
</gene>
<keyword evidence="2" id="KW-1185">Reference proteome</keyword>
<accession>A0AAW0SQ21</accession>
<reference evidence="1 2" key="1">
    <citation type="submission" date="2023-03" db="EMBL/GenBank/DDBJ databases">
        <title>High-quality genome of Scylla paramamosain provides insights in environmental adaptation.</title>
        <authorList>
            <person name="Zhang L."/>
        </authorList>
    </citation>
    <scope>NUCLEOTIDE SEQUENCE [LARGE SCALE GENOMIC DNA]</scope>
    <source>
        <strain evidence="1">LZ_2023a</strain>
        <tissue evidence="1">Muscle</tissue>
    </source>
</reference>
<name>A0AAW0SQ21_SCYPA</name>
<dbReference type="EMBL" id="JARAKH010000049">
    <property type="protein sequence ID" value="KAK8376237.1"/>
    <property type="molecule type" value="Genomic_DNA"/>
</dbReference>
<protein>
    <submittedName>
        <fullName evidence="1">Uncharacterized protein</fullName>
    </submittedName>
</protein>
<proteinExistence type="predicted"/>
<dbReference type="AlphaFoldDB" id="A0AAW0SQ21"/>
<dbReference type="Proteomes" id="UP001487740">
    <property type="component" value="Unassembled WGS sequence"/>
</dbReference>
<comment type="caution">
    <text evidence="1">The sequence shown here is derived from an EMBL/GenBank/DDBJ whole genome shotgun (WGS) entry which is preliminary data.</text>
</comment>
<evidence type="ECO:0000313" key="1">
    <source>
        <dbReference type="EMBL" id="KAK8376237.1"/>
    </source>
</evidence>